<feature type="transmembrane region" description="Helical" evidence="18">
    <location>
        <begin position="278"/>
        <end position="301"/>
    </location>
</feature>
<dbReference type="Proteomes" id="UP000009328">
    <property type="component" value="Unassembled WGS sequence"/>
</dbReference>
<dbReference type="GO" id="GO:0006826">
    <property type="term" value="P:iron ion transport"/>
    <property type="evidence" value="ECO:0007669"/>
    <property type="project" value="TreeGrafter"/>
</dbReference>
<dbReference type="PANTHER" id="PTHR32361">
    <property type="entry name" value="FERRIC/CUPRIC REDUCTASE TRANSMEMBRANE COMPONENT"/>
    <property type="match status" value="1"/>
</dbReference>
<feature type="transmembrane region" description="Helical" evidence="18">
    <location>
        <begin position="313"/>
        <end position="329"/>
    </location>
</feature>
<evidence type="ECO:0000256" key="1">
    <source>
        <dbReference type="ARBA" id="ARBA00001974"/>
    </source>
</evidence>
<evidence type="ECO:0000256" key="3">
    <source>
        <dbReference type="ARBA" id="ARBA00006278"/>
    </source>
</evidence>
<keyword evidence="13" id="KW-0408">Iron</keyword>
<comment type="subcellular location">
    <subcellularLocation>
        <location evidence="2">Membrane</location>
        <topology evidence="2">Multi-pass membrane protein</topology>
    </subcellularLocation>
</comment>
<evidence type="ECO:0000256" key="4">
    <source>
        <dbReference type="ARBA" id="ARBA00022448"/>
    </source>
</evidence>
<dbReference type="SFLD" id="SFLDG01168">
    <property type="entry name" value="Ferric_reductase_subgroup_(FRE"/>
    <property type="match status" value="1"/>
</dbReference>
<reference evidence="21 22" key="1">
    <citation type="journal article" date="2012" name="Eukaryot. Cell">
        <title>Draft genome sequence of Wickerhamomyces ciferrii NRRL Y-1031 F-60-10.</title>
        <authorList>
            <person name="Schneider J."/>
            <person name="Andrea H."/>
            <person name="Blom J."/>
            <person name="Jaenicke S."/>
            <person name="Ruckert C."/>
            <person name="Schorsch C."/>
            <person name="Szczepanowski R."/>
            <person name="Farwick M."/>
            <person name="Goesmann A."/>
            <person name="Puhler A."/>
            <person name="Schaffer S."/>
            <person name="Tauch A."/>
            <person name="Kohler T."/>
            <person name="Brinkrolf K."/>
        </authorList>
    </citation>
    <scope>NUCLEOTIDE SEQUENCE [LARGE SCALE GENOMIC DNA]</scope>
    <source>
        <strain evidence="22">ATCC 14091 / BCRC 22168 / CBS 111 / JCM 3599 / NBRC 0793 / NRRL Y-1031 F-60-10</strain>
    </source>
</reference>
<evidence type="ECO:0000313" key="22">
    <source>
        <dbReference type="Proteomes" id="UP000009328"/>
    </source>
</evidence>
<keyword evidence="19" id="KW-0732">Signal</keyword>
<dbReference type="GO" id="GO:0000293">
    <property type="term" value="F:ferric-chelate reductase activity"/>
    <property type="evidence" value="ECO:0007669"/>
    <property type="project" value="UniProtKB-ARBA"/>
</dbReference>
<evidence type="ECO:0000256" key="19">
    <source>
        <dbReference type="SAM" id="SignalP"/>
    </source>
</evidence>
<accession>K0KSF7</accession>
<evidence type="ECO:0000256" key="7">
    <source>
        <dbReference type="ARBA" id="ARBA00022692"/>
    </source>
</evidence>
<keyword evidence="5" id="KW-0349">Heme</keyword>
<evidence type="ECO:0000256" key="13">
    <source>
        <dbReference type="ARBA" id="ARBA00023004"/>
    </source>
</evidence>
<feature type="domain" description="FAD-binding FR-type" evidence="20">
    <location>
        <begin position="412"/>
        <end position="529"/>
    </location>
</feature>
<feature type="region of interest" description="Disordered" evidence="17">
    <location>
        <begin position="605"/>
        <end position="637"/>
    </location>
</feature>
<proteinExistence type="inferred from homology"/>
<evidence type="ECO:0000256" key="12">
    <source>
        <dbReference type="ARBA" id="ARBA00023002"/>
    </source>
</evidence>
<evidence type="ECO:0000256" key="18">
    <source>
        <dbReference type="SAM" id="Phobius"/>
    </source>
</evidence>
<keyword evidence="5" id="KW-0479">Metal-binding</keyword>
<evidence type="ECO:0000313" key="21">
    <source>
        <dbReference type="EMBL" id="CCH46106.1"/>
    </source>
</evidence>
<name>K0KSF7_WICCF</name>
<keyword evidence="15 18" id="KW-0472">Membrane</keyword>
<comment type="caution">
    <text evidence="21">The sequence shown here is derived from an EMBL/GenBank/DDBJ whole genome shotgun (WGS) entry which is preliminary data.</text>
</comment>
<dbReference type="EMBL" id="CAIF01000229">
    <property type="protein sequence ID" value="CCH46106.1"/>
    <property type="molecule type" value="Genomic_DNA"/>
</dbReference>
<dbReference type="SUPFAM" id="SSF52343">
    <property type="entry name" value="Ferredoxin reductase-like, C-terminal NADP-linked domain"/>
    <property type="match status" value="1"/>
</dbReference>
<dbReference type="InterPro" id="IPR039261">
    <property type="entry name" value="FNR_nucleotide-bd"/>
</dbReference>
<keyword evidence="8" id="KW-0274">FAD</keyword>
<dbReference type="GO" id="GO:0015677">
    <property type="term" value="P:copper ion import"/>
    <property type="evidence" value="ECO:0007669"/>
    <property type="project" value="TreeGrafter"/>
</dbReference>
<evidence type="ECO:0000256" key="10">
    <source>
        <dbReference type="ARBA" id="ARBA00022982"/>
    </source>
</evidence>
<evidence type="ECO:0000256" key="6">
    <source>
        <dbReference type="ARBA" id="ARBA00022630"/>
    </source>
</evidence>
<dbReference type="AlphaFoldDB" id="K0KSF7"/>
<comment type="similarity">
    <text evidence="3">Belongs to the ferric reductase (FRE) family.</text>
</comment>
<keyword evidence="10" id="KW-0249">Electron transport</keyword>
<keyword evidence="14" id="KW-0406">Ion transport</keyword>
<keyword evidence="4" id="KW-0813">Transport</keyword>
<keyword evidence="9" id="KW-0521">NADP</keyword>
<evidence type="ECO:0000256" key="15">
    <source>
        <dbReference type="ARBA" id="ARBA00023136"/>
    </source>
</evidence>
<dbReference type="InParanoid" id="K0KSF7"/>
<organism evidence="21 22">
    <name type="scientific">Wickerhamomyces ciferrii (strain ATCC 14091 / BCRC 22168 / CBS 111 / JCM 3599 / NBRC 0793 / NRRL Y-1031 F-60-10)</name>
    <name type="common">Yeast</name>
    <name type="synonym">Pichia ciferrii</name>
    <dbReference type="NCBI Taxonomy" id="1206466"/>
    <lineage>
        <taxon>Eukaryota</taxon>
        <taxon>Fungi</taxon>
        <taxon>Dikarya</taxon>
        <taxon>Ascomycota</taxon>
        <taxon>Saccharomycotina</taxon>
        <taxon>Saccharomycetes</taxon>
        <taxon>Phaffomycetales</taxon>
        <taxon>Wickerhamomycetaceae</taxon>
        <taxon>Wickerhamomyces</taxon>
    </lineage>
</organism>
<keyword evidence="22" id="KW-1185">Reference proteome</keyword>
<feature type="compositionally biased region" description="Basic and acidic residues" evidence="17">
    <location>
        <begin position="619"/>
        <end position="637"/>
    </location>
</feature>
<evidence type="ECO:0000256" key="9">
    <source>
        <dbReference type="ARBA" id="ARBA00022857"/>
    </source>
</evidence>
<feature type="chain" id="PRO_5003834529" evidence="19">
    <location>
        <begin position="19"/>
        <end position="709"/>
    </location>
</feature>
<dbReference type="Pfam" id="PF08022">
    <property type="entry name" value="FAD_binding_8"/>
    <property type="match status" value="1"/>
</dbReference>
<evidence type="ECO:0000256" key="8">
    <source>
        <dbReference type="ARBA" id="ARBA00022827"/>
    </source>
</evidence>
<evidence type="ECO:0000256" key="14">
    <source>
        <dbReference type="ARBA" id="ARBA00023065"/>
    </source>
</evidence>
<dbReference type="SFLD" id="SFLDS00052">
    <property type="entry name" value="Ferric_Reductase_Domain"/>
    <property type="match status" value="1"/>
</dbReference>
<evidence type="ECO:0000256" key="16">
    <source>
        <dbReference type="ARBA" id="ARBA00023180"/>
    </source>
</evidence>
<keyword evidence="6" id="KW-0285">Flavoprotein</keyword>
<evidence type="ECO:0000256" key="11">
    <source>
        <dbReference type="ARBA" id="ARBA00022989"/>
    </source>
</evidence>
<dbReference type="GO" id="GO:0005886">
    <property type="term" value="C:plasma membrane"/>
    <property type="evidence" value="ECO:0007669"/>
    <property type="project" value="TreeGrafter"/>
</dbReference>
<feature type="transmembrane region" description="Helical" evidence="18">
    <location>
        <begin position="349"/>
        <end position="371"/>
    </location>
</feature>
<evidence type="ECO:0000256" key="17">
    <source>
        <dbReference type="SAM" id="MobiDB-lite"/>
    </source>
</evidence>
<comment type="cofactor">
    <cofactor evidence="1">
        <name>FAD</name>
        <dbReference type="ChEBI" id="CHEBI:57692"/>
    </cofactor>
</comment>
<dbReference type="InterPro" id="IPR013130">
    <property type="entry name" value="Fe3_Rdtase_TM_dom"/>
</dbReference>
<keyword evidence="16" id="KW-0325">Glycoprotein</keyword>
<protein>
    <submittedName>
        <fullName evidence="21">Ferric reductase transmembrane component</fullName>
        <ecNumber evidence="21">1.16.1.-</ecNumber>
    </submittedName>
</protein>
<evidence type="ECO:0000256" key="2">
    <source>
        <dbReference type="ARBA" id="ARBA00004141"/>
    </source>
</evidence>
<dbReference type="InterPro" id="IPR051410">
    <property type="entry name" value="Ferric/Cupric_Reductase"/>
</dbReference>
<sequence>MKFSTVGGALALASTALASEGFHKYSYEEYVVMSCKGAVLSAATFCEKDTVKTYKCDCKNKPALGSWINCIYDKLGENDKHGEKIVEEYCSEYNVTLDSEKLQKAYANATKYIVDTTKIDGFNKTAIFDTPVQYNKKKYVNYYNSYKARWGNVEDTMYLGAGLLGYWAVIFLVATIWNFLNKVAFINKAFHSKFVNTIRSKLSLSSLFANKKHSTPIQFLKVVGGFVPLRIETIVIFFYFALLFIFSGVRYTFVQNDTIWKPVAAQAARYPGDRTGVLALYSLQLTFLFAGRNNFLMWLTGWKQSTFITYHKWISRFNFIMVLIHAGSMHQQSVGMGYDKFVTRLHTFWYRWGIVAAAFMGGLVFTAAYQVRKTFYEVFLGVHIVFAAIFLAASWIHATQFGYEQFTYALAAIWCFDRFVRILRLISFGTQDAKVTIISEETLKVVIPKRSYWKAFPGSYGYLHYLTPTTFFQSHPFTIIETSDKEITFVTKIKGGVTSQIYNQLKSKPGQTGIIKISVEGPYGNPTNVTRYDTALLYSGSTGIAGPYSHALKSVQSGKNQQVKLYWIIRHWSSIDWFVEELVKLKNTGVEVIIYVSQPDSAIGSRFNGDHSSSNGSDSEQKSEKLSSNDDEKSGNLDSLKKQLDFIEFRYGRPQINEIVHNDFSESQGTIGIWTAGHNSMVDDIRSAVGENLNVAKGRVDFFDELQVW</sequence>
<keyword evidence="7 18" id="KW-0812">Transmembrane</keyword>
<evidence type="ECO:0000256" key="5">
    <source>
        <dbReference type="ARBA" id="ARBA00022617"/>
    </source>
</evidence>
<feature type="transmembrane region" description="Helical" evidence="18">
    <location>
        <begin position="157"/>
        <end position="180"/>
    </location>
</feature>
<dbReference type="Pfam" id="PF08030">
    <property type="entry name" value="NAD_binding_6"/>
    <property type="match status" value="1"/>
</dbReference>
<dbReference type="InterPro" id="IPR013121">
    <property type="entry name" value="Fe_red_NAD-bd_6"/>
</dbReference>
<dbReference type="GO" id="GO:0006879">
    <property type="term" value="P:intracellular iron ion homeostasis"/>
    <property type="evidence" value="ECO:0007669"/>
    <property type="project" value="TreeGrafter"/>
</dbReference>
<gene>
    <name evidence="21" type="ORF">BN7_5694</name>
</gene>
<feature type="transmembrane region" description="Helical" evidence="18">
    <location>
        <begin position="378"/>
        <end position="398"/>
    </location>
</feature>
<keyword evidence="11 18" id="KW-1133">Transmembrane helix</keyword>
<dbReference type="eggNOG" id="KOG0039">
    <property type="taxonomic scope" value="Eukaryota"/>
</dbReference>
<feature type="signal peptide" evidence="19">
    <location>
        <begin position="1"/>
        <end position="18"/>
    </location>
</feature>
<dbReference type="InterPro" id="IPR017927">
    <property type="entry name" value="FAD-bd_FR_type"/>
</dbReference>
<dbReference type="Pfam" id="PF01794">
    <property type="entry name" value="Ferric_reduct"/>
    <property type="match status" value="1"/>
</dbReference>
<dbReference type="EC" id="1.16.1.-" evidence="21"/>
<dbReference type="Gene3D" id="3.40.50.80">
    <property type="entry name" value="Nucleotide-binding domain of ferredoxin-NADP reductase (FNR) module"/>
    <property type="match status" value="1"/>
</dbReference>
<dbReference type="PANTHER" id="PTHR32361:SF9">
    <property type="entry name" value="FERRIC REDUCTASE TRANSMEMBRANE COMPONENT 3-RELATED"/>
    <property type="match status" value="1"/>
</dbReference>
<keyword evidence="12 21" id="KW-0560">Oxidoreductase</keyword>
<evidence type="ECO:0000259" key="20">
    <source>
        <dbReference type="PROSITE" id="PS51384"/>
    </source>
</evidence>
<dbReference type="HOGENOM" id="CLU_010365_4_0_1"/>
<dbReference type="InterPro" id="IPR013112">
    <property type="entry name" value="FAD-bd_8"/>
</dbReference>
<feature type="transmembrane region" description="Helical" evidence="18">
    <location>
        <begin position="234"/>
        <end position="253"/>
    </location>
</feature>
<dbReference type="PROSITE" id="PS51384">
    <property type="entry name" value="FAD_FR"/>
    <property type="match status" value="1"/>
</dbReference>
<dbReference type="STRING" id="1206466.K0KSF7"/>
<dbReference type="CDD" id="cd06186">
    <property type="entry name" value="NOX_Duox_like_FAD_NADP"/>
    <property type="match status" value="1"/>
</dbReference>